<keyword evidence="1" id="KW-0812">Transmembrane</keyword>
<dbReference type="PANTHER" id="PTHR34219:SF1">
    <property type="entry name" value="PEPSY DOMAIN-CONTAINING PROTEIN"/>
    <property type="match status" value="1"/>
</dbReference>
<reference evidence="2 3" key="1">
    <citation type="submission" date="2020-10" db="EMBL/GenBank/DDBJ databases">
        <title>Phylogeny of dyella-like bacteria.</title>
        <authorList>
            <person name="Fu J."/>
        </authorList>
    </citation>
    <scope>NUCLEOTIDE SEQUENCE [LARGE SCALE GENOMIC DNA]</scope>
    <source>
        <strain evidence="2 3">JP1</strain>
    </source>
</reference>
<accession>A0ABW8JNT3</accession>
<keyword evidence="3" id="KW-1185">Reference proteome</keyword>
<protein>
    <submittedName>
        <fullName evidence="2">PepSY domain-containing protein</fullName>
    </submittedName>
</protein>
<evidence type="ECO:0000256" key="1">
    <source>
        <dbReference type="SAM" id="Phobius"/>
    </source>
</evidence>
<gene>
    <name evidence="2" type="ORF">ISP15_16220</name>
</gene>
<evidence type="ECO:0000313" key="3">
    <source>
        <dbReference type="Proteomes" id="UP001620461"/>
    </source>
</evidence>
<comment type="caution">
    <text evidence="2">The sequence shown here is derived from an EMBL/GenBank/DDBJ whole genome shotgun (WGS) entry which is preliminary data.</text>
</comment>
<dbReference type="Proteomes" id="UP001620461">
    <property type="component" value="Unassembled WGS sequence"/>
</dbReference>
<dbReference type="EMBL" id="JADIKJ010000019">
    <property type="protein sequence ID" value="MFK2901886.1"/>
    <property type="molecule type" value="Genomic_DNA"/>
</dbReference>
<sequence>MKRHSRSSAPSAHRHHAHRLIWRWHFYAGLFCLPFVLWLATTGMIYLFKPQLEPLLERRYAHVTHAPAQAPSAQVQAALRAVPGSVLNAYVLPVAPDAATRILVGHGGELIRVFVNPSTLQVLGIVRENDRFMKVIFYLHGELLLGSGGSMLVELAASWTILMLLTGLYLWWPRNARLGGTLYPRLGLGRRIFWRDLHAVTGMWVSMFALFLLLSGLPWSKSWGGMLRTIRQTYAATATPPDWTTGSAADRARIQAENTPPSGEHAMHMAIGMDMSMPGMDMHDARRASPIDYSPIDRLVPVVAAQHLVPPVLIAPPSQRSPAWTARSDTDDRPRRSELVLDAARAAVVQRTAFAQKPLLDRIIGYGVAIHEGALFPPLNQILGVFTALGLITLCTSAVVMWWRRRPAGVLGAPPALASARYPDLLLGLLVLLGTLLPLLGLSMLAVWLIERCGLRRWKHASAFLGLAS</sequence>
<feature type="transmembrane region" description="Helical" evidence="1">
    <location>
        <begin position="382"/>
        <end position="405"/>
    </location>
</feature>
<dbReference type="PANTHER" id="PTHR34219">
    <property type="entry name" value="IRON-REGULATED INNER MEMBRANE PROTEIN-RELATED"/>
    <property type="match status" value="1"/>
</dbReference>
<feature type="transmembrane region" description="Helical" evidence="1">
    <location>
        <begin position="192"/>
        <end position="214"/>
    </location>
</feature>
<feature type="transmembrane region" description="Helical" evidence="1">
    <location>
        <begin position="24"/>
        <end position="48"/>
    </location>
</feature>
<dbReference type="RefSeq" id="WP_404548777.1">
    <property type="nucleotide sequence ID" value="NZ_JADIKJ010000019.1"/>
</dbReference>
<keyword evidence="1" id="KW-0472">Membrane</keyword>
<evidence type="ECO:0000313" key="2">
    <source>
        <dbReference type="EMBL" id="MFK2901886.1"/>
    </source>
</evidence>
<dbReference type="Pfam" id="PF03929">
    <property type="entry name" value="PepSY_TM"/>
    <property type="match status" value="1"/>
</dbReference>
<proteinExistence type="predicted"/>
<feature type="transmembrane region" description="Helical" evidence="1">
    <location>
        <begin position="425"/>
        <end position="450"/>
    </location>
</feature>
<name>A0ABW8JNT3_9GAMM</name>
<dbReference type="InterPro" id="IPR005625">
    <property type="entry name" value="PepSY-ass_TM"/>
</dbReference>
<organism evidence="2 3">
    <name type="scientific">Dyella jejuensis</name>
    <dbReference type="NCBI Taxonomy" id="1432009"/>
    <lineage>
        <taxon>Bacteria</taxon>
        <taxon>Pseudomonadati</taxon>
        <taxon>Pseudomonadota</taxon>
        <taxon>Gammaproteobacteria</taxon>
        <taxon>Lysobacterales</taxon>
        <taxon>Rhodanobacteraceae</taxon>
        <taxon>Dyella</taxon>
    </lineage>
</organism>
<keyword evidence="1" id="KW-1133">Transmembrane helix</keyword>
<feature type="transmembrane region" description="Helical" evidence="1">
    <location>
        <begin position="152"/>
        <end position="172"/>
    </location>
</feature>